<dbReference type="SUPFAM" id="SSF55486">
    <property type="entry name" value="Metalloproteases ('zincins'), catalytic domain"/>
    <property type="match status" value="1"/>
</dbReference>
<comment type="similarity">
    <text evidence="2">Belongs to the peptidase M13 family.</text>
</comment>
<dbReference type="GO" id="GO:0005886">
    <property type="term" value="C:plasma membrane"/>
    <property type="evidence" value="ECO:0007669"/>
    <property type="project" value="TreeGrafter"/>
</dbReference>
<dbReference type="OrthoDB" id="5827041at2759"/>
<evidence type="ECO:0000313" key="11">
    <source>
        <dbReference type="Proteomes" id="UP000271889"/>
    </source>
</evidence>
<keyword evidence="3" id="KW-0645">Protease</keyword>
<dbReference type="Pfam" id="PF05649">
    <property type="entry name" value="Peptidase_M13_N"/>
    <property type="match status" value="1"/>
</dbReference>
<name>A0A3P6SPY8_CYLGO</name>
<dbReference type="PROSITE" id="PS51885">
    <property type="entry name" value="NEPRILYSIN"/>
    <property type="match status" value="1"/>
</dbReference>
<dbReference type="PRINTS" id="PR00786">
    <property type="entry name" value="NEPRILYSIN"/>
</dbReference>
<dbReference type="InterPro" id="IPR000718">
    <property type="entry name" value="Peptidase_M13"/>
</dbReference>
<dbReference type="Pfam" id="PF01431">
    <property type="entry name" value="Peptidase_M13"/>
    <property type="match status" value="1"/>
</dbReference>
<comment type="cofactor">
    <cofactor evidence="1">
        <name>Zn(2+)</name>
        <dbReference type="ChEBI" id="CHEBI:29105"/>
    </cofactor>
</comment>
<evidence type="ECO:0000256" key="2">
    <source>
        <dbReference type="ARBA" id="ARBA00007357"/>
    </source>
</evidence>
<evidence type="ECO:0000256" key="6">
    <source>
        <dbReference type="ARBA" id="ARBA00022833"/>
    </source>
</evidence>
<evidence type="ECO:0000313" key="10">
    <source>
        <dbReference type="EMBL" id="VDK74447.1"/>
    </source>
</evidence>
<keyword evidence="6" id="KW-0862">Zinc</keyword>
<dbReference type="Proteomes" id="UP000271889">
    <property type="component" value="Unassembled WGS sequence"/>
</dbReference>
<gene>
    <name evidence="10" type="ORF">CGOC_LOCUS7038</name>
</gene>
<dbReference type="Gene3D" id="3.40.390.10">
    <property type="entry name" value="Collagenase (Catalytic Domain)"/>
    <property type="match status" value="1"/>
</dbReference>
<feature type="domain" description="Peptidase M13 C-terminal" evidence="8">
    <location>
        <begin position="131"/>
        <end position="171"/>
    </location>
</feature>
<evidence type="ECO:0000256" key="7">
    <source>
        <dbReference type="ARBA" id="ARBA00023049"/>
    </source>
</evidence>
<keyword evidence="4" id="KW-0479">Metal-binding</keyword>
<reference evidence="10 11" key="1">
    <citation type="submission" date="2018-11" db="EMBL/GenBank/DDBJ databases">
        <authorList>
            <consortium name="Pathogen Informatics"/>
        </authorList>
    </citation>
    <scope>NUCLEOTIDE SEQUENCE [LARGE SCALE GENOMIC DNA]</scope>
</reference>
<dbReference type="InterPro" id="IPR008753">
    <property type="entry name" value="Peptidase_M13_N"/>
</dbReference>
<dbReference type="PANTHER" id="PTHR11733">
    <property type="entry name" value="ZINC METALLOPROTEASE FAMILY M13 NEPRILYSIN-RELATED"/>
    <property type="match status" value="1"/>
</dbReference>
<feature type="domain" description="Peptidase M13 N-terminal" evidence="9">
    <location>
        <begin position="1"/>
        <end position="70"/>
    </location>
</feature>
<sequence>MQFANGRVFIDYLYPDDASKKMIRSTAGGLISNVIHSFQGMVDQLDWMTVDTKRKAYNKTMEIIENIAFPDWIMDNKQLDAYYQDLKFENTDNYFDMYSKLIIFNIRLQYKQLTLPQTDRSDFLGQPGTVNAWYQPELNSITFPAGILQPPYFHPLWPASINYGGMGIVAANQFQDMN</sequence>
<evidence type="ECO:0000259" key="8">
    <source>
        <dbReference type="Pfam" id="PF01431"/>
    </source>
</evidence>
<keyword evidence="5" id="KW-0378">Hydrolase</keyword>
<keyword evidence="7" id="KW-0482">Metalloprotease</keyword>
<evidence type="ECO:0000259" key="9">
    <source>
        <dbReference type="Pfam" id="PF05649"/>
    </source>
</evidence>
<dbReference type="GO" id="GO:0004222">
    <property type="term" value="F:metalloendopeptidase activity"/>
    <property type="evidence" value="ECO:0007669"/>
    <property type="project" value="InterPro"/>
</dbReference>
<dbReference type="EMBL" id="UYRV01023874">
    <property type="protein sequence ID" value="VDK74447.1"/>
    <property type="molecule type" value="Genomic_DNA"/>
</dbReference>
<evidence type="ECO:0000256" key="5">
    <source>
        <dbReference type="ARBA" id="ARBA00022801"/>
    </source>
</evidence>
<accession>A0A3P6SPY8</accession>
<proteinExistence type="inferred from homology"/>
<dbReference type="Gene3D" id="1.10.1380.10">
    <property type="entry name" value="Neutral endopeptidase , domain2"/>
    <property type="match status" value="1"/>
</dbReference>
<dbReference type="InterPro" id="IPR024079">
    <property type="entry name" value="MetalloPept_cat_dom_sf"/>
</dbReference>
<dbReference type="InterPro" id="IPR018497">
    <property type="entry name" value="Peptidase_M13_C"/>
</dbReference>
<evidence type="ECO:0008006" key="12">
    <source>
        <dbReference type="Google" id="ProtNLM"/>
    </source>
</evidence>
<dbReference type="PANTHER" id="PTHR11733:SF240">
    <property type="entry name" value="GH14155P-RELATED"/>
    <property type="match status" value="1"/>
</dbReference>
<evidence type="ECO:0000256" key="4">
    <source>
        <dbReference type="ARBA" id="ARBA00022723"/>
    </source>
</evidence>
<keyword evidence="11" id="KW-1185">Reference proteome</keyword>
<dbReference type="InterPro" id="IPR042089">
    <property type="entry name" value="Peptidase_M13_dom_2"/>
</dbReference>
<dbReference type="GO" id="GO:0046872">
    <property type="term" value="F:metal ion binding"/>
    <property type="evidence" value="ECO:0007669"/>
    <property type="project" value="UniProtKB-KW"/>
</dbReference>
<evidence type="ECO:0000256" key="1">
    <source>
        <dbReference type="ARBA" id="ARBA00001947"/>
    </source>
</evidence>
<organism evidence="10 11">
    <name type="scientific">Cylicostephanus goldi</name>
    <name type="common">Nematode worm</name>
    <dbReference type="NCBI Taxonomy" id="71465"/>
    <lineage>
        <taxon>Eukaryota</taxon>
        <taxon>Metazoa</taxon>
        <taxon>Ecdysozoa</taxon>
        <taxon>Nematoda</taxon>
        <taxon>Chromadorea</taxon>
        <taxon>Rhabditida</taxon>
        <taxon>Rhabditina</taxon>
        <taxon>Rhabditomorpha</taxon>
        <taxon>Strongyloidea</taxon>
        <taxon>Strongylidae</taxon>
        <taxon>Cylicostephanus</taxon>
    </lineage>
</organism>
<dbReference type="GO" id="GO:0016485">
    <property type="term" value="P:protein processing"/>
    <property type="evidence" value="ECO:0007669"/>
    <property type="project" value="TreeGrafter"/>
</dbReference>
<evidence type="ECO:0000256" key="3">
    <source>
        <dbReference type="ARBA" id="ARBA00022670"/>
    </source>
</evidence>
<dbReference type="AlphaFoldDB" id="A0A3P6SPY8"/>
<protein>
    <recommendedName>
        <fullName evidence="12">Peptidase M13 N-terminal domain-containing protein</fullName>
    </recommendedName>
</protein>